<dbReference type="Gene3D" id="3.40.50.12230">
    <property type="match status" value="1"/>
</dbReference>
<dbReference type="InterPro" id="IPR036477">
    <property type="entry name" value="Formyl_transf_N_sf"/>
</dbReference>
<evidence type="ECO:0000256" key="1">
    <source>
        <dbReference type="ARBA" id="ARBA00010699"/>
    </source>
</evidence>
<comment type="catalytic activity">
    <reaction evidence="5">
        <text>L-methionyl-tRNA(fMet) + (6R)-10-formyltetrahydrofolate = N-formyl-L-methionyl-tRNA(fMet) + (6S)-5,6,7,8-tetrahydrofolate + H(+)</text>
        <dbReference type="Rhea" id="RHEA:24380"/>
        <dbReference type="Rhea" id="RHEA-COMP:9952"/>
        <dbReference type="Rhea" id="RHEA-COMP:9953"/>
        <dbReference type="ChEBI" id="CHEBI:15378"/>
        <dbReference type="ChEBI" id="CHEBI:57453"/>
        <dbReference type="ChEBI" id="CHEBI:78530"/>
        <dbReference type="ChEBI" id="CHEBI:78844"/>
        <dbReference type="ChEBI" id="CHEBI:195366"/>
        <dbReference type="EC" id="2.1.2.9"/>
    </reaction>
</comment>
<dbReference type="RefSeq" id="WP_282010125.1">
    <property type="nucleotide sequence ID" value="NZ_OX336137.1"/>
</dbReference>
<comment type="similarity">
    <text evidence="1 5">Belongs to the Fmt family.</text>
</comment>
<sequence>MNLLFLGTPDFAVPTLKALHASHHTVQAVVTQPDRPKGRGRAAQPPPVKEFAMAHGLDVLQPDKASAPDFVETLKPFQPDLIVVIAYGQLLKPNFLELPKHFCMNIHASILPKYRGAAPINWALINGETESGVTTMKIDPGLDSGDVLLIRKVRIGPDDTAQDLHDALAAAGAELALETIAQLDAGTLSSTPQNHDAATFARKLKKEDGFLYWNQPTQRLHDLVRGLNPWPGAYTFLNGQRLKLFRTETAPGTQTDEPGAVVRVTPYGIEVGTGDDRLILTGLQPEGKKKMSAQEFLAGHSVQIGDRFESAPHPINSK</sequence>
<keyword evidence="3 5" id="KW-0808">Transferase</keyword>
<protein>
    <recommendedName>
        <fullName evidence="2 5">Methionyl-tRNA formyltransferase</fullName>
        <ecNumber evidence="2 5">2.1.2.9</ecNumber>
    </recommendedName>
</protein>
<organism evidence="8 9">
    <name type="scientific">Nitrospina watsonii</name>
    <dbReference type="NCBI Taxonomy" id="1323948"/>
    <lineage>
        <taxon>Bacteria</taxon>
        <taxon>Pseudomonadati</taxon>
        <taxon>Nitrospinota/Tectimicrobiota group</taxon>
        <taxon>Nitrospinota</taxon>
        <taxon>Nitrospinia</taxon>
        <taxon>Nitrospinales</taxon>
        <taxon>Nitrospinaceae</taxon>
        <taxon>Nitrospina</taxon>
    </lineage>
</organism>
<dbReference type="Pfam" id="PF02911">
    <property type="entry name" value="Formyl_trans_C"/>
    <property type="match status" value="1"/>
</dbReference>
<evidence type="ECO:0000313" key="9">
    <source>
        <dbReference type="Proteomes" id="UP001157733"/>
    </source>
</evidence>
<feature type="domain" description="Formyl transferase C-terminal" evidence="7">
    <location>
        <begin position="203"/>
        <end position="300"/>
    </location>
</feature>
<dbReference type="InterPro" id="IPR005793">
    <property type="entry name" value="Formyl_trans_C"/>
</dbReference>
<dbReference type="SUPFAM" id="SSF53328">
    <property type="entry name" value="Formyltransferase"/>
    <property type="match status" value="1"/>
</dbReference>
<reference evidence="8 9" key="1">
    <citation type="submission" date="2022-09" db="EMBL/GenBank/DDBJ databases">
        <authorList>
            <person name="Kop L."/>
        </authorList>
    </citation>
    <scope>NUCLEOTIDE SEQUENCE [LARGE SCALE GENOMIC DNA]</scope>
    <source>
        <strain evidence="8 9">347</strain>
    </source>
</reference>
<keyword evidence="4 5" id="KW-0648">Protein biosynthesis</keyword>
<dbReference type="GO" id="GO:0004479">
    <property type="term" value="F:methionyl-tRNA formyltransferase activity"/>
    <property type="evidence" value="ECO:0007669"/>
    <property type="project" value="UniProtKB-EC"/>
</dbReference>
<dbReference type="PANTHER" id="PTHR11138">
    <property type="entry name" value="METHIONYL-TRNA FORMYLTRANSFERASE"/>
    <property type="match status" value="1"/>
</dbReference>
<dbReference type="HAMAP" id="MF_00182">
    <property type="entry name" value="Formyl_trans"/>
    <property type="match status" value="1"/>
</dbReference>
<keyword evidence="9" id="KW-1185">Reference proteome</keyword>
<name>A0ABM9HAL4_9BACT</name>
<dbReference type="Proteomes" id="UP001157733">
    <property type="component" value="Chromosome"/>
</dbReference>
<evidence type="ECO:0000256" key="5">
    <source>
        <dbReference type="HAMAP-Rule" id="MF_00182"/>
    </source>
</evidence>
<proteinExistence type="inferred from homology"/>
<dbReference type="EC" id="2.1.2.9" evidence="2 5"/>
<evidence type="ECO:0000259" key="7">
    <source>
        <dbReference type="Pfam" id="PF02911"/>
    </source>
</evidence>
<evidence type="ECO:0000256" key="3">
    <source>
        <dbReference type="ARBA" id="ARBA00022679"/>
    </source>
</evidence>
<feature type="binding site" evidence="5">
    <location>
        <begin position="109"/>
        <end position="112"/>
    </location>
    <ligand>
        <name>(6S)-5,6,7,8-tetrahydrofolate</name>
        <dbReference type="ChEBI" id="CHEBI:57453"/>
    </ligand>
</feature>
<dbReference type="EMBL" id="OX336137">
    <property type="protein sequence ID" value="CAI2717166.1"/>
    <property type="molecule type" value="Genomic_DNA"/>
</dbReference>
<dbReference type="Pfam" id="PF00551">
    <property type="entry name" value="Formyl_trans_N"/>
    <property type="match status" value="1"/>
</dbReference>
<evidence type="ECO:0000256" key="2">
    <source>
        <dbReference type="ARBA" id="ARBA00012261"/>
    </source>
</evidence>
<dbReference type="InterPro" id="IPR041711">
    <property type="entry name" value="Met-tRNA-FMT_N"/>
</dbReference>
<accession>A0ABM9HAL4</accession>
<feature type="domain" description="Formyl transferase N-terminal" evidence="6">
    <location>
        <begin position="1"/>
        <end position="178"/>
    </location>
</feature>
<dbReference type="NCBIfam" id="TIGR00460">
    <property type="entry name" value="fmt"/>
    <property type="match status" value="1"/>
</dbReference>
<dbReference type="CDD" id="cd08646">
    <property type="entry name" value="FMT_core_Met-tRNA-FMT_N"/>
    <property type="match status" value="1"/>
</dbReference>
<evidence type="ECO:0000259" key="6">
    <source>
        <dbReference type="Pfam" id="PF00551"/>
    </source>
</evidence>
<evidence type="ECO:0000313" key="8">
    <source>
        <dbReference type="EMBL" id="CAI2717166.1"/>
    </source>
</evidence>
<dbReference type="PANTHER" id="PTHR11138:SF5">
    <property type="entry name" value="METHIONYL-TRNA FORMYLTRANSFERASE, MITOCHONDRIAL"/>
    <property type="match status" value="1"/>
</dbReference>
<dbReference type="SUPFAM" id="SSF50486">
    <property type="entry name" value="FMT C-terminal domain-like"/>
    <property type="match status" value="1"/>
</dbReference>
<dbReference type="InterPro" id="IPR011034">
    <property type="entry name" value="Formyl_transferase-like_C_sf"/>
</dbReference>
<evidence type="ECO:0000256" key="4">
    <source>
        <dbReference type="ARBA" id="ARBA00022917"/>
    </source>
</evidence>
<gene>
    <name evidence="5 8" type="primary">fmt</name>
    <name evidence="8" type="ORF">NSPWAT_0307</name>
</gene>
<dbReference type="InterPro" id="IPR002376">
    <property type="entry name" value="Formyl_transf_N"/>
</dbReference>
<dbReference type="CDD" id="cd08704">
    <property type="entry name" value="Met_tRNA_FMT_C"/>
    <property type="match status" value="1"/>
</dbReference>
<dbReference type="InterPro" id="IPR044135">
    <property type="entry name" value="Met-tRNA-FMT_C"/>
</dbReference>
<comment type="function">
    <text evidence="5">Attaches a formyl group to the free amino group of methionyl-tRNA(fMet). The formyl group appears to play a dual role in the initiator identity of N-formylmethionyl-tRNA by promoting its recognition by IF2 and preventing the misappropriation of this tRNA by the elongation apparatus.</text>
</comment>
<dbReference type="InterPro" id="IPR005794">
    <property type="entry name" value="Fmt"/>
</dbReference>